<dbReference type="RefSeq" id="WP_132027116.1">
    <property type="nucleotide sequence ID" value="NZ_CP068564.1"/>
</dbReference>
<evidence type="ECO:0000313" key="11">
    <source>
        <dbReference type="EMBL" id="TCS89596.1"/>
    </source>
</evidence>
<evidence type="ECO:0000256" key="3">
    <source>
        <dbReference type="ARBA" id="ARBA00013725"/>
    </source>
</evidence>
<dbReference type="InterPro" id="IPR006110">
    <property type="entry name" value="Pol_omega/Rpo6/RPB6"/>
</dbReference>
<proteinExistence type="inferred from homology"/>
<protein>
    <recommendedName>
        <fullName evidence="3 10">DNA-directed RNA polymerase subunit omega</fullName>
        <shortName evidence="10">RNAP omega subunit</shortName>
        <ecNumber evidence="2 10">2.7.7.6</ecNumber>
    </recommendedName>
    <alternativeName>
        <fullName evidence="10">RNA polymerase omega subunit</fullName>
    </alternativeName>
    <alternativeName>
        <fullName evidence="8 10">Transcriptase subunit omega</fullName>
    </alternativeName>
</protein>
<reference evidence="11 12" key="1">
    <citation type="submission" date="2019-03" db="EMBL/GenBank/DDBJ databases">
        <title>Genomic Encyclopedia of Type Strains, Phase IV (KMG-IV): sequencing the most valuable type-strain genomes for metagenomic binning, comparative biology and taxonomic classification.</title>
        <authorList>
            <person name="Goeker M."/>
        </authorList>
    </citation>
    <scope>NUCLEOTIDE SEQUENCE [LARGE SCALE GENOMIC DNA]</scope>
    <source>
        <strain evidence="11 12">DSM 26752</strain>
    </source>
</reference>
<dbReference type="PANTHER" id="PTHR34476:SF1">
    <property type="entry name" value="DNA-DIRECTED RNA POLYMERASE SUBUNIT OMEGA"/>
    <property type="match status" value="1"/>
</dbReference>
<dbReference type="AlphaFoldDB" id="A0A4R3KWS5"/>
<comment type="catalytic activity">
    <reaction evidence="9 10">
        <text>RNA(n) + a ribonucleoside 5'-triphosphate = RNA(n+1) + diphosphate</text>
        <dbReference type="Rhea" id="RHEA:21248"/>
        <dbReference type="Rhea" id="RHEA-COMP:14527"/>
        <dbReference type="Rhea" id="RHEA-COMP:17342"/>
        <dbReference type="ChEBI" id="CHEBI:33019"/>
        <dbReference type="ChEBI" id="CHEBI:61557"/>
        <dbReference type="ChEBI" id="CHEBI:140395"/>
        <dbReference type="EC" id="2.7.7.6"/>
    </reaction>
</comment>
<dbReference type="EC" id="2.7.7.6" evidence="2 10"/>
<dbReference type="GO" id="GO:0003677">
    <property type="term" value="F:DNA binding"/>
    <property type="evidence" value="ECO:0007669"/>
    <property type="project" value="UniProtKB-UniRule"/>
</dbReference>
<dbReference type="NCBIfam" id="TIGR00690">
    <property type="entry name" value="rpoZ"/>
    <property type="match status" value="1"/>
</dbReference>
<comment type="subunit">
    <text evidence="10">The RNAP catalytic core consists of 2 alpha, 1 beta, 1 beta' and 1 omega subunit. When a sigma factor is associated with the core the holoenzyme is formed, which can initiate transcription.</text>
</comment>
<keyword evidence="7 10" id="KW-0804">Transcription</keyword>
<gene>
    <name evidence="10" type="primary">rpoZ</name>
    <name evidence="11" type="ORF">EDD65_10569</name>
</gene>
<dbReference type="EMBL" id="SMAE01000005">
    <property type="protein sequence ID" value="TCS89596.1"/>
    <property type="molecule type" value="Genomic_DNA"/>
</dbReference>
<organism evidence="11 12">
    <name type="scientific">Keratinibaculum paraultunense</name>
    <dbReference type="NCBI Taxonomy" id="1278232"/>
    <lineage>
        <taxon>Bacteria</taxon>
        <taxon>Bacillati</taxon>
        <taxon>Bacillota</taxon>
        <taxon>Tissierellia</taxon>
        <taxon>Tissierellales</taxon>
        <taxon>Tepidimicrobiaceae</taxon>
        <taxon>Keratinibaculum</taxon>
    </lineage>
</organism>
<dbReference type="OrthoDB" id="9815459at2"/>
<evidence type="ECO:0000256" key="1">
    <source>
        <dbReference type="ARBA" id="ARBA00006711"/>
    </source>
</evidence>
<evidence type="ECO:0000256" key="9">
    <source>
        <dbReference type="ARBA" id="ARBA00048552"/>
    </source>
</evidence>
<dbReference type="Proteomes" id="UP000294567">
    <property type="component" value="Unassembled WGS sequence"/>
</dbReference>
<dbReference type="InterPro" id="IPR036161">
    <property type="entry name" value="RPB6/omega-like_sf"/>
</dbReference>
<evidence type="ECO:0000256" key="2">
    <source>
        <dbReference type="ARBA" id="ARBA00012418"/>
    </source>
</evidence>
<dbReference type="Pfam" id="PF01192">
    <property type="entry name" value="RNA_pol_Rpb6"/>
    <property type="match status" value="1"/>
</dbReference>
<evidence type="ECO:0000256" key="10">
    <source>
        <dbReference type="HAMAP-Rule" id="MF_00366"/>
    </source>
</evidence>
<dbReference type="HAMAP" id="MF_00366">
    <property type="entry name" value="RNApol_bact_RpoZ"/>
    <property type="match status" value="1"/>
</dbReference>
<dbReference type="Gene3D" id="3.90.940.10">
    <property type="match status" value="1"/>
</dbReference>
<evidence type="ECO:0000313" key="12">
    <source>
        <dbReference type="Proteomes" id="UP000294567"/>
    </source>
</evidence>
<evidence type="ECO:0000256" key="8">
    <source>
        <dbReference type="ARBA" id="ARBA00029924"/>
    </source>
</evidence>
<sequence>MYNPSFNELSKLGDSRYTLVMLAAKRAREIVDGAKPLIETESTKPISIAIEEMLQEKIKYRRPEIKGYK</sequence>
<name>A0A4R3KWS5_9FIRM</name>
<evidence type="ECO:0000256" key="6">
    <source>
        <dbReference type="ARBA" id="ARBA00022695"/>
    </source>
</evidence>
<comment type="caution">
    <text evidence="11">The sequence shown here is derived from an EMBL/GenBank/DDBJ whole genome shotgun (WGS) entry which is preliminary data.</text>
</comment>
<keyword evidence="12" id="KW-1185">Reference proteome</keyword>
<dbReference type="InterPro" id="IPR003716">
    <property type="entry name" value="DNA-dir_RNA_pol_omega"/>
</dbReference>
<dbReference type="GO" id="GO:0006351">
    <property type="term" value="P:DNA-templated transcription"/>
    <property type="evidence" value="ECO:0007669"/>
    <property type="project" value="UniProtKB-UniRule"/>
</dbReference>
<dbReference type="PANTHER" id="PTHR34476">
    <property type="entry name" value="DNA-DIRECTED RNA POLYMERASE SUBUNIT OMEGA"/>
    <property type="match status" value="1"/>
</dbReference>
<dbReference type="GO" id="GO:0000428">
    <property type="term" value="C:DNA-directed RNA polymerase complex"/>
    <property type="evidence" value="ECO:0007669"/>
    <property type="project" value="UniProtKB-KW"/>
</dbReference>
<evidence type="ECO:0000256" key="5">
    <source>
        <dbReference type="ARBA" id="ARBA00022679"/>
    </source>
</evidence>
<keyword evidence="5 10" id="KW-0808">Transferase</keyword>
<keyword evidence="4 10" id="KW-0240">DNA-directed RNA polymerase</keyword>
<comment type="similarity">
    <text evidence="1 10">Belongs to the RNA polymerase subunit omega family.</text>
</comment>
<evidence type="ECO:0000256" key="7">
    <source>
        <dbReference type="ARBA" id="ARBA00023163"/>
    </source>
</evidence>
<dbReference type="GO" id="GO:0003899">
    <property type="term" value="F:DNA-directed RNA polymerase activity"/>
    <property type="evidence" value="ECO:0007669"/>
    <property type="project" value="UniProtKB-UniRule"/>
</dbReference>
<accession>A0A4R3KWS5</accession>
<comment type="function">
    <text evidence="10">Promotes RNA polymerase assembly. Latches the N- and C-terminal regions of the beta' subunit thereby facilitating its interaction with the beta and alpha subunits.</text>
</comment>
<dbReference type="SMART" id="SM01409">
    <property type="entry name" value="RNA_pol_Rpb6"/>
    <property type="match status" value="1"/>
</dbReference>
<evidence type="ECO:0000256" key="4">
    <source>
        <dbReference type="ARBA" id="ARBA00022478"/>
    </source>
</evidence>
<keyword evidence="6 10" id="KW-0548">Nucleotidyltransferase</keyword>
<dbReference type="SUPFAM" id="SSF63562">
    <property type="entry name" value="RPB6/omega subunit-like"/>
    <property type="match status" value="1"/>
</dbReference>